<feature type="compositionally biased region" description="Low complexity" evidence="1">
    <location>
        <begin position="322"/>
        <end position="343"/>
    </location>
</feature>
<comment type="caution">
    <text evidence="2">The sequence shown here is derived from an EMBL/GenBank/DDBJ whole genome shotgun (WGS) entry which is preliminary data.</text>
</comment>
<accession>A0ABQ8GS27</accession>
<name>A0ABQ8GS27_9PEZI</name>
<reference evidence="2 3" key="1">
    <citation type="journal article" date="2021" name="Nat. Commun.">
        <title>Genetic determinants of endophytism in the Arabidopsis root mycobiome.</title>
        <authorList>
            <person name="Mesny F."/>
            <person name="Miyauchi S."/>
            <person name="Thiergart T."/>
            <person name="Pickel B."/>
            <person name="Atanasova L."/>
            <person name="Karlsson M."/>
            <person name="Huettel B."/>
            <person name="Barry K.W."/>
            <person name="Haridas S."/>
            <person name="Chen C."/>
            <person name="Bauer D."/>
            <person name="Andreopoulos W."/>
            <person name="Pangilinan J."/>
            <person name="LaButti K."/>
            <person name="Riley R."/>
            <person name="Lipzen A."/>
            <person name="Clum A."/>
            <person name="Drula E."/>
            <person name="Henrissat B."/>
            <person name="Kohler A."/>
            <person name="Grigoriev I.V."/>
            <person name="Martin F.M."/>
            <person name="Hacquard S."/>
        </authorList>
    </citation>
    <scope>NUCLEOTIDE SEQUENCE [LARGE SCALE GENOMIC DNA]</scope>
    <source>
        <strain evidence="2 3">MPI-SDFR-AT-0080</strain>
    </source>
</reference>
<feature type="compositionally biased region" description="Basic residues" evidence="1">
    <location>
        <begin position="403"/>
        <end position="414"/>
    </location>
</feature>
<proteinExistence type="predicted"/>
<keyword evidence="3" id="KW-1185">Reference proteome</keyword>
<dbReference type="EMBL" id="JAGTJR010000002">
    <property type="protein sequence ID" value="KAH7063289.1"/>
    <property type="molecule type" value="Genomic_DNA"/>
</dbReference>
<evidence type="ECO:0000256" key="1">
    <source>
        <dbReference type="SAM" id="MobiDB-lite"/>
    </source>
</evidence>
<feature type="region of interest" description="Disordered" evidence="1">
    <location>
        <begin position="373"/>
        <end position="414"/>
    </location>
</feature>
<organism evidence="2 3">
    <name type="scientific">Macrophomina phaseolina</name>
    <dbReference type="NCBI Taxonomy" id="35725"/>
    <lineage>
        <taxon>Eukaryota</taxon>
        <taxon>Fungi</taxon>
        <taxon>Dikarya</taxon>
        <taxon>Ascomycota</taxon>
        <taxon>Pezizomycotina</taxon>
        <taxon>Dothideomycetes</taxon>
        <taxon>Dothideomycetes incertae sedis</taxon>
        <taxon>Botryosphaeriales</taxon>
        <taxon>Botryosphaeriaceae</taxon>
        <taxon>Macrophomina</taxon>
    </lineage>
</organism>
<protein>
    <submittedName>
        <fullName evidence="2">Uncharacterized protein</fullName>
    </submittedName>
</protein>
<evidence type="ECO:0000313" key="3">
    <source>
        <dbReference type="Proteomes" id="UP000774617"/>
    </source>
</evidence>
<feature type="region of interest" description="Disordered" evidence="1">
    <location>
        <begin position="314"/>
        <end position="353"/>
    </location>
</feature>
<evidence type="ECO:0000313" key="2">
    <source>
        <dbReference type="EMBL" id="KAH7063289.1"/>
    </source>
</evidence>
<dbReference type="Proteomes" id="UP000774617">
    <property type="component" value="Unassembled WGS sequence"/>
</dbReference>
<gene>
    <name evidence="2" type="ORF">B0J12DRAFT_735200</name>
</gene>
<sequence length="414" mass="44893">MPFYLPSPSSKDATFRNWTTSADFQPATISYKNVIFVLVIPDFAFPKDLAMIEDRTVEMVDPTQRRTVVRGRCVNEDGRGKVRGGNRARGAEEMRRFSSEIARGIARITLQEYQRRRNGTQHSPIVINDDANDNDDPQQRMTITTTNTTTNNTRSELSAGSSITTTAATTTPNTRTGAASNLDPNFGLHSFRPGGLTVTGNGLVENSDLRTQAPPWHITSTAPRPAPRAPPGPSERFFVYADEREAYLRSSPADADFSHIVFLPTNRSGSVPAADPHPSLANVGGAQRNPHHLTPGEAELMRDSFILTGQRLERQRAREAEAAGTGTEEAPAAPAAAAPGALPHVDPEDESDPEHYRACEVCRGIRMRALADDDPFWGTGAETQTEGTVKAKARRGGACGRNRGGHGGRNRGAK</sequence>